<evidence type="ECO:0000259" key="11">
    <source>
        <dbReference type="PROSITE" id="PS50011"/>
    </source>
</evidence>
<keyword evidence="4" id="KW-0418">Kinase</keyword>
<evidence type="ECO:0000256" key="9">
    <source>
        <dbReference type="PROSITE-ProRule" id="PRU10141"/>
    </source>
</evidence>
<gene>
    <name evidence="12" type="ORF">CCAE0312_LOCUS1863</name>
</gene>
<dbReference type="InterPro" id="IPR011009">
    <property type="entry name" value="Kinase-like_dom_sf"/>
</dbReference>
<accession>A0A7S1T976</accession>
<dbReference type="Pfam" id="PF00069">
    <property type="entry name" value="Pkinase"/>
    <property type="match status" value="1"/>
</dbReference>
<dbReference type="InterPro" id="IPR008271">
    <property type="entry name" value="Ser/Thr_kinase_AS"/>
</dbReference>
<dbReference type="Gene3D" id="1.10.510.10">
    <property type="entry name" value="Transferase(Phosphotransferase) domain 1"/>
    <property type="match status" value="1"/>
</dbReference>
<dbReference type="SMART" id="SM00220">
    <property type="entry name" value="S_TKc"/>
    <property type="match status" value="1"/>
</dbReference>
<proteinExistence type="inferred from homology"/>
<dbReference type="PROSITE" id="PS00108">
    <property type="entry name" value="PROTEIN_KINASE_ST"/>
    <property type="match status" value="1"/>
</dbReference>
<dbReference type="PANTHER" id="PTHR24350">
    <property type="entry name" value="SERINE/THREONINE-PROTEIN KINASE IAL-RELATED"/>
    <property type="match status" value="1"/>
</dbReference>
<dbReference type="InterPro" id="IPR017441">
    <property type="entry name" value="Protein_kinase_ATP_BS"/>
</dbReference>
<evidence type="ECO:0000256" key="8">
    <source>
        <dbReference type="PIRSR" id="PIRSR630616-3"/>
    </source>
</evidence>
<dbReference type="SUPFAM" id="SSF56112">
    <property type="entry name" value="Protein kinase-like (PK-like)"/>
    <property type="match status" value="1"/>
</dbReference>
<reference evidence="12" key="1">
    <citation type="submission" date="2021-01" db="EMBL/GenBank/DDBJ databases">
        <authorList>
            <person name="Corre E."/>
            <person name="Pelletier E."/>
            <person name="Niang G."/>
            <person name="Scheremetjew M."/>
            <person name="Finn R."/>
            <person name="Kale V."/>
            <person name="Holt S."/>
            <person name="Cochrane G."/>
            <person name="Meng A."/>
            <person name="Brown T."/>
            <person name="Cohen L."/>
        </authorList>
    </citation>
    <scope>NUCLEOTIDE SEQUENCE</scope>
    <source>
        <strain evidence="12">SAG 36.94</strain>
    </source>
</reference>
<evidence type="ECO:0000256" key="4">
    <source>
        <dbReference type="ARBA" id="ARBA00022777"/>
    </source>
</evidence>
<evidence type="ECO:0000256" key="5">
    <source>
        <dbReference type="ARBA" id="ARBA00022840"/>
    </source>
</evidence>
<dbReference type="AlphaFoldDB" id="A0A7S1T976"/>
<dbReference type="InterPro" id="IPR030616">
    <property type="entry name" value="Aur-like"/>
</dbReference>
<evidence type="ECO:0000256" key="1">
    <source>
        <dbReference type="ARBA" id="ARBA00022527"/>
    </source>
</evidence>
<dbReference type="InterPro" id="IPR000719">
    <property type="entry name" value="Prot_kinase_dom"/>
</dbReference>
<organism evidence="12">
    <name type="scientific">Compsopogon caeruleus</name>
    <dbReference type="NCBI Taxonomy" id="31354"/>
    <lineage>
        <taxon>Eukaryota</taxon>
        <taxon>Rhodophyta</taxon>
        <taxon>Compsopogonophyceae</taxon>
        <taxon>Compsopogonales</taxon>
        <taxon>Compsopogonaceae</taxon>
        <taxon>Compsopogon</taxon>
    </lineage>
</organism>
<dbReference type="FunFam" id="1.10.510.10:FF:000571">
    <property type="entry name" value="Maternal embryonic leucine zipper kinase"/>
    <property type="match status" value="1"/>
</dbReference>
<name>A0A7S1T976_9RHOD</name>
<feature type="cross-link" description="Glycyl lysine isopeptide (Lys-Gly) (interchain with G-Cter in SUMO2)" evidence="8">
    <location>
        <position position="198"/>
    </location>
</feature>
<evidence type="ECO:0000256" key="3">
    <source>
        <dbReference type="ARBA" id="ARBA00022741"/>
    </source>
</evidence>
<evidence type="ECO:0000256" key="6">
    <source>
        <dbReference type="PIRSR" id="PIRSR630616-1"/>
    </source>
</evidence>
<dbReference type="PROSITE" id="PS50011">
    <property type="entry name" value="PROTEIN_KINASE_DOM"/>
    <property type="match status" value="1"/>
</dbReference>
<comment type="similarity">
    <text evidence="10">Belongs to the protein kinase superfamily.</text>
</comment>
<dbReference type="GO" id="GO:0005524">
    <property type="term" value="F:ATP binding"/>
    <property type="evidence" value="ECO:0007669"/>
    <property type="project" value="UniProtKB-UniRule"/>
</dbReference>
<feature type="domain" description="Protein kinase" evidence="11">
    <location>
        <begin position="72"/>
        <end position="332"/>
    </location>
</feature>
<keyword evidence="1 10" id="KW-0723">Serine/threonine-protein kinase</keyword>
<evidence type="ECO:0000256" key="10">
    <source>
        <dbReference type="RuleBase" id="RU000304"/>
    </source>
</evidence>
<evidence type="ECO:0000313" key="12">
    <source>
        <dbReference type="EMBL" id="CAD9228723.1"/>
    </source>
</evidence>
<protein>
    <recommendedName>
        <fullName evidence="11">Protein kinase domain-containing protein</fullName>
    </recommendedName>
</protein>
<evidence type="ECO:0000256" key="7">
    <source>
        <dbReference type="PIRSR" id="PIRSR630616-2"/>
    </source>
</evidence>
<sequence>MYYPGELNEPLRGVDWSRQFNRGIEPRTMLANKLLGRFLKKAKEDSREREQIQLGLLRMWESGTCAVIERDYVCETFLGAGAFGEVFLGFRKADRTPVAIKRYFNLSNKSEGFDFSIEKEFEYASLGLSHPCLVKTLAAVRNHDGVALVLELMGGGSLQDRLRHRPFLSEDDVKLVMRRVLEGLAHLHRNFVIHRDIKPDNIMFDSDLKLNAKIADFGLCSIGSNSTQLASGMYGTPLYVAPEVIRSSESYSSAVDLWSSGVMMYELLCGSHPFWARNTRAVARRILKGKAKFSEARWVSVSNHARALVRALLTVDPHERPTAERALAHAWFQSSANHSLKGKFRLARSGSEKLRCEKSDQNEVDLKSALQTVETVQDSLLV</sequence>
<dbReference type="GO" id="GO:0004674">
    <property type="term" value="F:protein serine/threonine kinase activity"/>
    <property type="evidence" value="ECO:0007669"/>
    <property type="project" value="UniProtKB-KW"/>
</dbReference>
<evidence type="ECO:0000256" key="2">
    <source>
        <dbReference type="ARBA" id="ARBA00022679"/>
    </source>
</evidence>
<keyword evidence="2" id="KW-0808">Transferase</keyword>
<dbReference type="PROSITE" id="PS00107">
    <property type="entry name" value="PROTEIN_KINASE_ATP"/>
    <property type="match status" value="1"/>
</dbReference>
<feature type="active site" description="Proton acceptor" evidence="6">
    <location>
        <position position="196"/>
    </location>
</feature>
<dbReference type="EMBL" id="HBGH01003425">
    <property type="protein sequence ID" value="CAD9228723.1"/>
    <property type="molecule type" value="Transcribed_RNA"/>
</dbReference>
<keyword evidence="3 7" id="KW-0547">Nucleotide-binding</keyword>
<keyword evidence="5 7" id="KW-0067">ATP-binding</keyword>
<feature type="binding site" evidence="7 9">
    <location>
        <position position="101"/>
    </location>
    <ligand>
        <name>ATP</name>
        <dbReference type="ChEBI" id="CHEBI:30616"/>
    </ligand>
</feature>
<feature type="binding site" evidence="7">
    <location>
        <position position="216"/>
    </location>
    <ligand>
        <name>ATP</name>
        <dbReference type="ChEBI" id="CHEBI:30616"/>
    </ligand>
</feature>